<protein>
    <submittedName>
        <fullName evidence="2">Uncharacterized protein</fullName>
    </submittedName>
</protein>
<dbReference type="RefSeq" id="WP_048544140.1">
    <property type="nucleotide sequence ID" value="NZ_HF571038.1"/>
</dbReference>
<dbReference type="Proteomes" id="UP000035720">
    <property type="component" value="Unassembled WGS sequence"/>
</dbReference>
<keyword evidence="3" id="KW-1185">Reference proteome</keyword>
<reference evidence="2 3" key="1">
    <citation type="journal article" date="2013" name="ISME J.">
        <title>A metabolic model for members of the genus Tetrasphaera involved in enhanced biological phosphorus removal.</title>
        <authorList>
            <person name="Kristiansen R."/>
            <person name="Nguyen H.T.T."/>
            <person name="Saunders A.M."/>
            <person name="Nielsen J.L."/>
            <person name="Wimmer R."/>
            <person name="Le V.Q."/>
            <person name="McIlroy S.J."/>
            <person name="Petrovski S."/>
            <person name="Seviour R.J."/>
            <person name="Calteau A."/>
            <person name="Nielsen K.L."/>
            <person name="Nielsen P.H."/>
        </authorList>
    </citation>
    <scope>NUCLEOTIDE SEQUENCE [LARGE SCALE GENOMIC DNA]</scope>
    <source>
        <strain evidence="2 3">Ben 74</strain>
    </source>
</reference>
<sequence length="378" mass="41299">MSTSTPNRHPRGIPAGGQFAAGRKGEGVGLPADASEWGDDASPASHAYHRRYCRDDGTVEFRDRLGFFHNPSGPAVVYPDGGEEFFQHGKRSRLEGPAVHGPGVANRFFVGGVEVPRHKLEAAALEHWETSCQTRQDGDTTVTETYLPHPRGGYTTVVTEGSTERYFDADGLAHREDGPAVVTRKGFFTKDDESWVHGVRVDGSGQGRKRVGWPHLAQARTERTGMWTFDRDYENLDQVEPFAEAFDARTAELEAAGRFAYNGEYTGRLGPSLAGEGEDTAIYLLQKRKSVRAYQAEMTSRRQDGYVDVPADLLDGTHRYANITVFGGQYDGGTHGTVTDLEGGRVVVRGGKFIGVLPKGKRTHGFAAGSNAVVLVRR</sequence>
<name>A0A077MGC8_9MICO</name>
<evidence type="ECO:0000256" key="1">
    <source>
        <dbReference type="SAM" id="MobiDB-lite"/>
    </source>
</evidence>
<comment type="caution">
    <text evidence="2">The sequence shown here is derived from an EMBL/GenBank/DDBJ whole genome shotgun (WGS) entry which is preliminary data.</text>
</comment>
<evidence type="ECO:0000313" key="3">
    <source>
        <dbReference type="Proteomes" id="UP000035720"/>
    </source>
</evidence>
<organism evidence="2 3">
    <name type="scientific">Nostocoides jenkinsii Ben 74</name>
    <dbReference type="NCBI Taxonomy" id="1193518"/>
    <lineage>
        <taxon>Bacteria</taxon>
        <taxon>Bacillati</taxon>
        <taxon>Actinomycetota</taxon>
        <taxon>Actinomycetes</taxon>
        <taxon>Micrococcales</taxon>
        <taxon>Intrasporangiaceae</taxon>
        <taxon>Nostocoides</taxon>
    </lineage>
</organism>
<accession>A0A077MGC8</accession>
<gene>
    <name evidence="2" type="ORF">BN13_80047</name>
</gene>
<dbReference type="OrthoDB" id="871648at2"/>
<dbReference type="STRING" id="1193518.BN13_80047"/>
<dbReference type="AlphaFoldDB" id="A0A077MGC8"/>
<evidence type="ECO:0000313" key="2">
    <source>
        <dbReference type="EMBL" id="CCI54678.1"/>
    </source>
</evidence>
<feature type="region of interest" description="Disordered" evidence="1">
    <location>
        <begin position="1"/>
        <end position="29"/>
    </location>
</feature>
<proteinExistence type="predicted"/>
<dbReference type="EMBL" id="CAJC01000194">
    <property type="protein sequence ID" value="CCI54678.1"/>
    <property type="molecule type" value="Genomic_DNA"/>
</dbReference>